<evidence type="ECO:0000259" key="3">
    <source>
        <dbReference type="PROSITE" id="PS50883"/>
    </source>
</evidence>
<feature type="domain" description="GGDEF" evidence="4">
    <location>
        <begin position="449"/>
        <end position="593"/>
    </location>
</feature>
<keyword evidence="6" id="KW-1185">Reference proteome</keyword>
<dbReference type="SUPFAM" id="SSF55073">
    <property type="entry name" value="Nucleotide cyclase"/>
    <property type="match status" value="1"/>
</dbReference>
<dbReference type="InterPro" id="IPR029787">
    <property type="entry name" value="Nucleotide_cyclase"/>
</dbReference>
<feature type="transmembrane region" description="Helical" evidence="1">
    <location>
        <begin position="189"/>
        <end position="207"/>
    </location>
</feature>
<evidence type="ECO:0008006" key="7">
    <source>
        <dbReference type="Google" id="ProtNLM"/>
    </source>
</evidence>
<dbReference type="InterPro" id="IPR050706">
    <property type="entry name" value="Cyclic-di-GMP_PDE-like"/>
</dbReference>
<evidence type="ECO:0000256" key="2">
    <source>
        <dbReference type="SAM" id="SignalP"/>
    </source>
</evidence>
<feature type="domain" description="EAL" evidence="3">
    <location>
        <begin position="602"/>
        <end position="855"/>
    </location>
</feature>
<feature type="transmembrane region" description="Helical" evidence="1">
    <location>
        <begin position="308"/>
        <end position="329"/>
    </location>
</feature>
<dbReference type="CDD" id="cd01948">
    <property type="entry name" value="EAL"/>
    <property type="match status" value="1"/>
</dbReference>
<dbReference type="PANTHER" id="PTHR33121">
    <property type="entry name" value="CYCLIC DI-GMP PHOSPHODIESTERASE PDEF"/>
    <property type="match status" value="1"/>
</dbReference>
<sequence>MILSNALRILVLMLALSVFQSVHADAGPVSVVSGTPIESHFQYWEDTGANATLAEVRALPESAWQHRPTGKATFGITDSAYWLRVELHNQTDRDQLLIAELAYSQLDDVVFHELSGGTLLREFRTGDTRPFYPRDVDHPSMLFRFQVAPDNLKTLYIRVATQGTMVVPLQIWHQSEFYEAAANEQKLHFFYYGSLAVIILINLAVFLTLRERLYLYYALAISGYFLFFAAVRGYTLQHIYPESPFLHAHVLMLSIPFLAMFSLLFCMEFLKVRSHSPRLYRALQAMLAFEILYFLSAPLLSYDTGIRVAAISAFGFFSLLLVAGPVTWAAGVRAGIFFTIAWTPLTVGVSATAGRALGLLPENFFTEYAMQIGSGLEAFILTLALADRLYREREQKIQAQADILQQQKARSDAQTRLNEALTHDPVTGLPNRNRFEWMVDEQFRQHPNGRFMVGVTRITQLEEINRTLGLDRSERLLKAMAEQMIKLAAELPMVHSTVNSEGREELVYQLSGDSFGLLVDIGKTGDDFKSLDNALKQLAEPVLLDNIAIEPNPRFGAASFPEHGKKAALLIRNAHVGMEMAPHGPHQTGLYSRKNDIYDESRLTLMSDLREALHNNQTQLYYQPKTSLATGKVVGVEALIRWHHPERGWVPPIDFVPMAEKTGVIKHLTRWVVDQAMNDLKALHEIDPELTISVNISARDLSSPELIGLFETRIKRYQLKAEQVIIELTETAAMDDPHRGLKALNELTAIGLKLSIDDFGAGYSSLSYLKKLPASEIKLDRTLLQDIESSDSARMIVETAISMGQGLGYRVVAEGIETEKSARLLESLGAEMLQGYWICPPKSLEDLKAWLDVERQVPGRGDVYSSAKRSARPRDV</sequence>
<feature type="chain" id="PRO_5024369450" description="Diguanylate phosphodiesterase" evidence="2">
    <location>
        <begin position="25"/>
        <end position="876"/>
    </location>
</feature>
<dbReference type="InterPro" id="IPR043128">
    <property type="entry name" value="Rev_trsase/Diguanyl_cyclase"/>
</dbReference>
<dbReference type="SUPFAM" id="SSF141868">
    <property type="entry name" value="EAL domain-like"/>
    <property type="match status" value="1"/>
</dbReference>
<keyword evidence="1" id="KW-0472">Membrane</keyword>
<dbReference type="Proteomes" id="UP000340077">
    <property type="component" value="Unassembled WGS sequence"/>
</dbReference>
<dbReference type="PROSITE" id="PS50887">
    <property type="entry name" value="GGDEF"/>
    <property type="match status" value="1"/>
</dbReference>
<evidence type="ECO:0000313" key="5">
    <source>
        <dbReference type="EMBL" id="GBO84338.1"/>
    </source>
</evidence>
<dbReference type="InterPro" id="IPR000160">
    <property type="entry name" value="GGDEF_dom"/>
</dbReference>
<dbReference type="InterPro" id="IPR001633">
    <property type="entry name" value="EAL_dom"/>
</dbReference>
<dbReference type="InterPro" id="IPR011623">
    <property type="entry name" value="7TMR_DISM_rcpt_extracell_dom1"/>
</dbReference>
<keyword evidence="1" id="KW-0812">Transmembrane</keyword>
<keyword evidence="2" id="KW-0732">Signal</keyword>
<dbReference type="PANTHER" id="PTHR33121:SF71">
    <property type="entry name" value="OXYGEN SENSOR PROTEIN DOSP"/>
    <property type="match status" value="1"/>
</dbReference>
<dbReference type="Gene3D" id="3.20.20.450">
    <property type="entry name" value="EAL domain"/>
    <property type="match status" value="1"/>
</dbReference>
<proteinExistence type="predicted"/>
<feature type="transmembrane region" description="Helical" evidence="1">
    <location>
        <begin position="282"/>
        <end position="302"/>
    </location>
</feature>
<evidence type="ECO:0000259" key="4">
    <source>
        <dbReference type="PROSITE" id="PS50887"/>
    </source>
</evidence>
<name>A0A5M3PND8_9GAMM</name>
<dbReference type="Gene3D" id="2.60.40.2380">
    <property type="match status" value="1"/>
</dbReference>
<organism evidence="5 6">
    <name type="scientific">Marinobacter salsuginis</name>
    <dbReference type="NCBI Taxonomy" id="418719"/>
    <lineage>
        <taxon>Bacteria</taxon>
        <taxon>Pseudomonadati</taxon>
        <taxon>Pseudomonadota</taxon>
        <taxon>Gammaproteobacteria</taxon>
        <taxon>Pseudomonadales</taxon>
        <taxon>Marinobacteraceae</taxon>
        <taxon>Marinobacter</taxon>
    </lineage>
</organism>
<dbReference type="SMART" id="SM00052">
    <property type="entry name" value="EAL"/>
    <property type="match status" value="1"/>
</dbReference>
<feature type="transmembrane region" description="Helical" evidence="1">
    <location>
        <begin position="336"/>
        <end position="356"/>
    </location>
</feature>
<protein>
    <recommendedName>
        <fullName evidence="7">Diguanylate phosphodiesterase</fullName>
    </recommendedName>
</protein>
<comment type="caution">
    <text evidence="5">The sequence shown here is derived from an EMBL/GenBank/DDBJ whole genome shotgun (WGS) entry which is preliminary data.</text>
</comment>
<gene>
    <name evidence="5" type="ORF">MS5N3_17890</name>
</gene>
<dbReference type="Gene3D" id="3.30.70.270">
    <property type="match status" value="1"/>
</dbReference>
<feature type="transmembrane region" description="Helical" evidence="1">
    <location>
        <begin position="214"/>
        <end position="234"/>
    </location>
</feature>
<dbReference type="Pfam" id="PF00990">
    <property type="entry name" value="GGDEF"/>
    <property type="match status" value="1"/>
</dbReference>
<dbReference type="Pfam" id="PF00563">
    <property type="entry name" value="EAL"/>
    <property type="match status" value="1"/>
</dbReference>
<dbReference type="GO" id="GO:0071111">
    <property type="term" value="F:cyclic-guanylate-specific phosphodiesterase activity"/>
    <property type="evidence" value="ECO:0007669"/>
    <property type="project" value="InterPro"/>
</dbReference>
<dbReference type="Pfam" id="PF07696">
    <property type="entry name" value="7TMR-DISMED2"/>
    <property type="match status" value="1"/>
</dbReference>
<evidence type="ECO:0000313" key="6">
    <source>
        <dbReference type="Proteomes" id="UP000340077"/>
    </source>
</evidence>
<feature type="signal peptide" evidence="2">
    <location>
        <begin position="1"/>
        <end position="24"/>
    </location>
</feature>
<dbReference type="SMART" id="SM00267">
    <property type="entry name" value="GGDEF"/>
    <property type="match status" value="1"/>
</dbReference>
<accession>A0A5M3PND8</accession>
<feature type="transmembrane region" description="Helical" evidence="1">
    <location>
        <begin position="246"/>
        <end position="270"/>
    </location>
</feature>
<evidence type="ECO:0000256" key="1">
    <source>
        <dbReference type="SAM" id="Phobius"/>
    </source>
</evidence>
<dbReference type="InterPro" id="IPR035919">
    <property type="entry name" value="EAL_sf"/>
</dbReference>
<dbReference type="AlphaFoldDB" id="A0A5M3PND8"/>
<keyword evidence="1" id="KW-1133">Transmembrane helix</keyword>
<dbReference type="RefSeq" id="WP_153634141.1">
    <property type="nucleotide sequence ID" value="NZ_BGZH01000001.1"/>
</dbReference>
<dbReference type="Pfam" id="PF07695">
    <property type="entry name" value="7TMR-DISM_7TM"/>
    <property type="match status" value="1"/>
</dbReference>
<reference evidence="5 6" key="1">
    <citation type="journal article" date="2019" name="J. Gen. Appl. Microbiol.">
        <title>Aerobic degradation of cis-dichloroethene by the marine bacterium Marinobacter salsuginis strain 5N-3.</title>
        <authorList>
            <person name="Inoue Y."/>
            <person name="Fukunaga Y."/>
            <person name="Katsumata H."/>
            <person name="Ohji S."/>
            <person name="Hosoyama A."/>
            <person name="Mori K."/>
            <person name="Ando K."/>
        </authorList>
    </citation>
    <scope>NUCLEOTIDE SEQUENCE [LARGE SCALE GENOMIC DNA]</scope>
    <source>
        <strain evidence="5 6">5N-3</strain>
    </source>
</reference>
<dbReference type="InterPro" id="IPR011622">
    <property type="entry name" value="7TMR_DISM_rcpt_extracell_dom2"/>
</dbReference>
<dbReference type="PROSITE" id="PS50883">
    <property type="entry name" value="EAL"/>
    <property type="match status" value="1"/>
</dbReference>
<dbReference type="EMBL" id="BGZH01000001">
    <property type="protein sequence ID" value="GBO84338.1"/>
    <property type="molecule type" value="Genomic_DNA"/>
</dbReference>